<dbReference type="InterPro" id="IPR028082">
    <property type="entry name" value="Peripla_BP_I"/>
</dbReference>
<keyword evidence="1" id="KW-0029">Amino-acid transport</keyword>
<evidence type="ECO:0000256" key="2">
    <source>
        <dbReference type="SAM" id="SignalP"/>
    </source>
</evidence>
<dbReference type="InterPro" id="IPR022478">
    <property type="entry name" value="ABC_transptr_sub-bd_PQQ"/>
</dbReference>
<dbReference type="Gene3D" id="3.40.50.2300">
    <property type="match status" value="3"/>
</dbReference>
<keyword evidence="2" id="KW-0732">Signal</keyword>
<dbReference type="OrthoDB" id="5341635at2"/>
<keyword evidence="4" id="KW-1185">Reference proteome</keyword>
<evidence type="ECO:0000256" key="1">
    <source>
        <dbReference type="ARBA" id="ARBA00022970"/>
    </source>
</evidence>
<dbReference type="NCBIfam" id="TIGR03863">
    <property type="entry name" value="PQQ_ABC_bind"/>
    <property type="match status" value="1"/>
</dbReference>
<feature type="signal peptide" evidence="2">
    <location>
        <begin position="1"/>
        <end position="21"/>
    </location>
</feature>
<dbReference type="GO" id="GO:0006865">
    <property type="term" value="P:amino acid transport"/>
    <property type="evidence" value="ECO:0007669"/>
    <property type="project" value="UniProtKB-KW"/>
</dbReference>
<organism evidence="3 4">
    <name type="scientific">Azospirillum doebereinerae</name>
    <dbReference type="NCBI Taxonomy" id="92933"/>
    <lineage>
        <taxon>Bacteria</taxon>
        <taxon>Pseudomonadati</taxon>
        <taxon>Pseudomonadota</taxon>
        <taxon>Alphaproteobacteria</taxon>
        <taxon>Rhodospirillales</taxon>
        <taxon>Azospirillaceae</taxon>
        <taxon>Azospirillum</taxon>
    </lineage>
</organism>
<accession>A0A433J9V4</accession>
<evidence type="ECO:0000313" key="4">
    <source>
        <dbReference type="Proteomes" id="UP000280346"/>
    </source>
</evidence>
<evidence type="ECO:0000313" key="3">
    <source>
        <dbReference type="EMBL" id="RUQ72077.1"/>
    </source>
</evidence>
<sequence length="400" mass="43819">MTALRRLAVACALLLAGSAWGGAGAADPLTIRIGYLTRAEEPRIPLTFLEPVVEDEGVQGARLAVVDNDTTGRFLNQRFELVEATVPEGEGVEGAVRGLAAQGIRLLVADLRADALLAAAALPDARAMLILNARAPDDELRNELCRANLLHTAPSRRMLADALAQYLALRRWSNWMLVVGRAPEDAAFAEALRRAAKRYGARIVEEKIWSFEDANRRVDTGHVTLQSEIPVFTQGRDHDVVVVADEADAFGEYLAYRTWLPRPVVGTHGLVPTAWSRVHEQWGATQLHSRFERQAGRWMRPRDYAAWIAVRAVGEAATRTNSADPAVLAAYIRGPDFTLPAFKGQGLSFRPWDGQLRQPVLLAGPRTLVSVSPQPGFLHQFSELDTLGDDQPETKCSGRG</sequence>
<dbReference type="RefSeq" id="WP_126997678.1">
    <property type="nucleotide sequence ID" value="NZ_JBNPXW010000005.1"/>
</dbReference>
<protein>
    <submittedName>
        <fullName evidence="3">Branched-chain amino acid ABC transporter substrate-binding protein</fullName>
    </submittedName>
</protein>
<dbReference type="InterPro" id="IPR051010">
    <property type="entry name" value="BCAA_transport"/>
</dbReference>
<dbReference type="Proteomes" id="UP000280346">
    <property type="component" value="Unassembled WGS sequence"/>
</dbReference>
<gene>
    <name evidence="3" type="ORF">EJ913_10940</name>
</gene>
<comment type="caution">
    <text evidence="3">The sequence shown here is derived from an EMBL/GenBank/DDBJ whole genome shotgun (WGS) entry which is preliminary data.</text>
</comment>
<feature type="chain" id="PRO_5019434497" evidence="2">
    <location>
        <begin position="22"/>
        <end position="400"/>
    </location>
</feature>
<name>A0A433J9V4_9PROT</name>
<reference evidence="3 4" key="1">
    <citation type="submission" date="2018-12" db="EMBL/GenBank/DDBJ databases">
        <authorList>
            <person name="Yang Y."/>
        </authorList>
    </citation>
    <scope>NUCLEOTIDE SEQUENCE [LARGE SCALE GENOMIC DNA]</scope>
    <source>
        <strain evidence="3 4">GSF71</strain>
    </source>
</reference>
<proteinExistence type="predicted"/>
<keyword evidence="1" id="KW-0813">Transport</keyword>
<dbReference type="PANTHER" id="PTHR30483">
    <property type="entry name" value="LEUCINE-SPECIFIC-BINDING PROTEIN"/>
    <property type="match status" value="1"/>
</dbReference>
<dbReference type="EMBL" id="RZIJ01000007">
    <property type="protein sequence ID" value="RUQ72077.1"/>
    <property type="molecule type" value="Genomic_DNA"/>
</dbReference>
<dbReference type="PANTHER" id="PTHR30483:SF6">
    <property type="entry name" value="PERIPLASMIC BINDING PROTEIN OF ABC TRANSPORTER FOR NATURAL AMINO ACIDS"/>
    <property type="match status" value="1"/>
</dbReference>
<dbReference type="CDD" id="cd06268">
    <property type="entry name" value="PBP1_ABC_transporter_LIVBP-like"/>
    <property type="match status" value="1"/>
</dbReference>
<dbReference type="SUPFAM" id="SSF53822">
    <property type="entry name" value="Periplasmic binding protein-like I"/>
    <property type="match status" value="1"/>
</dbReference>
<dbReference type="AlphaFoldDB" id="A0A433J9V4"/>